<dbReference type="EMBL" id="BFAV01000045">
    <property type="protein sequence ID" value="GBF32713.1"/>
    <property type="molecule type" value="Genomic_DNA"/>
</dbReference>
<name>A0A2L2XAN2_9FIRM</name>
<proteinExistence type="predicted"/>
<comment type="caution">
    <text evidence="2">The sequence shown here is derived from an EMBL/GenBank/DDBJ whole genome shotgun (WGS) entry which is preliminary data.</text>
</comment>
<evidence type="ECO:0000313" key="3">
    <source>
        <dbReference type="Proteomes" id="UP000239549"/>
    </source>
</evidence>
<evidence type="ECO:0000256" key="1">
    <source>
        <dbReference type="SAM" id="MobiDB-lite"/>
    </source>
</evidence>
<sequence length="65" mass="7125">MLTRIFFYNIILMYKYPGDDGDSRFASDSLAREKAPGAGSAFRVKSGLKTTPELPPESPSLDVKA</sequence>
<gene>
    <name evidence="2" type="ORF">DCCM_0909</name>
</gene>
<feature type="region of interest" description="Disordered" evidence="1">
    <location>
        <begin position="41"/>
        <end position="65"/>
    </location>
</feature>
<reference evidence="3" key="1">
    <citation type="submission" date="2018-02" db="EMBL/GenBank/DDBJ databases">
        <title>Genome sequence of Desulfocucumis palustris strain NAW-5.</title>
        <authorList>
            <person name="Watanabe M."/>
            <person name="Kojima H."/>
            <person name="Fukui M."/>
        </authorList>
    </citation>
    <scope>NUCLEOTIDE SEQUENCE [LARGE SCALE GENOMIC DNA]</scope>
    <source>
        <strain evidence="3">NAW-5</strain>
    </source>
</reference>
<dbReference type="RefSeq" id="WP_128739084.1">
    <property type="nucleotide sequence ID" value="NZ_BFAV01000045.1"/>
</dbReference>
<evidence type="ECO:0000313" key="2">
    <source>
        <dbReference type="EMBL" id="GBF32713.1"/>
    </source>
</evidence>
<protein>
    <submittedName>
        <fullName evidence="2">Uncharacterized protein</fullName>
    </submittedName>
</protein>
<organism evidence="2 3">
    <name type="scientific">Desulfocucumis palustris</name>
    <dbReference type="NCBI Taxonomy" id="1898651"/>
    <lineage>
        <taxon>Bacteria</taxon>
        <taxon>Bacillati</taxon>
        <taxon>Bacillota</taxon>
        <taxon>Clostridia</taxon>
        <taxon>Eubacteriales</taxon>
        <taxon>Desulfocucumaceae</taxon>
        <taxon>Desulfocucumis</taxon>
    </lineage>
</organism>
<dbReference type="Proteomes" id="UP000239549">
    <property type="component" value="Unassembled WGS sequence"/>
</dbReference>
<keyword evidence="3" id="KW-1185">Reference proteome</keyword>
<dbReference type="AlphaFoldDB" id="A0A2L2XAN2"/>
<accession>A0A2L2XAN2</accession>